<proteinExistence type="predicted"/>
<reference evidence="7" key="2">
    <citation type="journal article" date="2023" name="Biology">
        <title>Prokaryotic Life Associated with Coal-Fire Gas Vents Revealed by Metagenomics.</title>
        <authorList>
            <person name="Kadnikov V.V."/>
            <person name="Mardanov A.V."/>
            <person name="Beletsky A.V."/>
            <person name="Karnachuk O.V."/>
            <person name="Ravin N.V."/>
        </authorList>
    </citation>
    <scope>NUCLEOTIDE SEQUENCE</scope>
    <source>
        <strain evidence="7">Bu02</strain>
    </source>
</reference>
<dbReference type="Pfam" id="PF04932">
    <property type="entry name" value="Wzy_C"/>
    <property type="match status" value="1"/>
</dbReference>
<protein>
    <submittedName>
        <fullName evidence="7">O-antigen ligase family protein</fullName>
    </submittedName>
</protein>
<evidence type="ECO:0000313" key="7">
    <source>
        <dbReference type="EMBL" id="QUL99332.1"/>
    </source>
</evidence>
<comment type="subcellular location">
    <subcellularLocation>
        <location evidence="1">Membrane</location>
        <topology evidence="1">Multi-pass membrane protein</topology>
    </subcellularLocation>
</comment>
<dbReference type="GO" id="GO:0016020">
    <property type="term" value="C:membrane"/>
    <property type="evidence" value="ECO:0007669"/>
    <property type="project" value="UniProtKB-SubCell"/>
</dbReference>
<evidence type="ECO:0000256" key="1">
    <source>
        <dbReference type="ARBA" id="ARBA00004141"/>
    </source>
</evidence>
<feature type="transmembrane region" description="Helical" evidence="5">
    <location>
        <begin position="70"/>
        <end position="96"/>
    </location>
</feature>
<dbReference type="AlphaFoldDB" id="A0AAT9LFG8"/>
<feature type="transmembrane region" description="Helical" evidence="5">
    <location>
        <begin position="312"/>
        <end position="332"/>
    </location>
</feature>
<dbReference type="EMBL" id="CP062796">
    <property type="protein sequence ID" value="QUL99332.1"/>
    <property type="molecule type" value="Genomic_DNA"/>
</dbReference>
<organism evidence="7">
    <name type="scientific">Candidatus Fermentithermobacillus carboniphilus</name>
    <dbReference type="NCBI Taxonomy" id="3085328"/>
    <lineage>
        <taxon>Bacteria</taxon>
        <taxon>Bacillati</taxon>
        <taxon>Bacillota</taxon>
        <taxon>Candidatus Fermentithermobacillia</taxon>
        <taxon>Candidatus Fermentithermobacillales</taxon>
        <taxon>Candidatus Fermentithermobacillaceae</taxon>
        <taxon>Candidatus Fermentithermobacillus</taxon>
    </lineage>
</organism>
<dbReference type="KEGG" id="fcz:IMF26_04570"/>
<feature type="transmembrane region" description="Helical" evidence="5">
    <location>
        <begin position="227"/>
        <end position="248"/>
    </location>
</feature>
<dbReference type="PANTHER" id="PTHR37422">
    <property type="entry name" value="TEICHURONIC ACID BIOSYNTHESIS PROTEIN TUAE"/>
    <property type="match status" value="1"/>
</dbReference>
<evidence type="ECO:0000256" key="2">
    <source>
        <dbReference type="ARBA" id="ARBA00022692"/>
    </source>
</evidence>
<feature type="transmembrane region" description="Helical" evidence="5">
    <location>
        <begin position="192"/>
        <end position="220"/>
    </location>
</feature>
<keyword evidence="2 5" id="KW-0812">Transmembrane</keyword>
<name>A0AAT9LFG8_9FIRM</name>
<evidence type="ECO:0000259" key="6">
    <source>
        <dbReference type="Pfam" id="PF04932"/>
    </source>
</evidence>
<keyword evidence="7" id="KW-0436">Ligase</keyword>
<dbReference type="PANTHER" id="PTHR37422:SF13">
    <property type="entry name" value="LIPOPOLYSACCHARIDE BIOSYNTHESIS PROTEIN PA4999-RELATED"/>
    <property type="match status" value="1"/>
</dbReference>
<evidence type="ECO:0000256" key="4">
    <source>
        <dbReference type="ARBA" id="ARBA00023136"/>
    </source>
</evidence>
<feature type="transmembrane region" description="Helical" evidence="5">
    <location>
        <begin position="116"/>
        <end position="139"/>
    </location>
</feature>
<feature type="transmembrane region" description="Helical" evidence="5">
    <location>
        <begin position="344"/>
        <end position="362"/>
    </location>
</feature>
<evidence type="ECO:0000256" key="3">
    <source>
        <dbReference type="ARBA" id="ARBA00022989"/>
    </source>
</evidence>
<sequence length="421" mass="47222">MKRLTLLLLGSLISLVVYPKTLGQVADRYSISAAYLAWVMSAPLTLVVVRYRAYRNTTTVLLWVLRWWAVVEYLTVTFVTQSINFTSVLALAGVMAPTFMYEAGNFVAHQRIEAPLVKVICWLITISVIPVFVAALFILCTGGLDNLLRSASTLRQLYHYGWLNDVALLVVIGFFSLLSLPRRHGHLWMAGLYLMVLVTTFSRTGAIALLMGGLISAILARASFKRTIFFTVLACVILLFLFMGRNILPSSDLVRTMVLRYGRWVAGLDYLVEHPWFGLGLRSFTETVGYYLNPLTGQYTEMGSIHNDYLDLLVRGGLSYFGLFLSVVVSYLLRCIRKASQSSYVRLSVTVVIVILLGSFAHNPLKNGTLSSLFWLFMGIGSGCQMRDDKNLEQQVMSGRFLQYAPSERSGNPTFKRKGNY</sequence>
<keyword evidence="4 5" id="KW-0472">Membrane</keyword>
<dbReference type="GO" id="GO:0016874">
    <property type="term" value="F:ligase activity"/>
    <property type="evidence" value="ECO:0007669"/>
    <property type="project" value="UniProtKB-KW"/>
</dbReference>
<keyword evidence="3 5" id="KW-1133">Transmembrane helix</keyword>
<feature type="transmembrane region" description="Helical" evidence="5">
    <location>
        <begin position="29"/>
        <end position="49"/>
    </location>
</feature>
<reference evidence="7" key="1">
    <citation type="submission" date="2020-10" db="EMBL/GenBank/DDBJ databases">
        <authorList>
            <person name="Kadnikov V."/>
            <person name="Beletsky A.V."/>
            <person name="Mardanov A.V."/>
            <person name="Karnachuk O.V."/>
            <person name="Ravin N.V."/>
        </authorList>
    </citation>
    <scope>NUCLEOTIDE SEQUENCE</scope>
    <source>
        <strain evidence="7">Bu02</strain>
    </source>
</reference>
<feature type="domain" description="O-antigen ligase-related" evidence="6">
    <location>
        <begin position="191"/>
        <end position="319"/>
    </location>
</feature>
<dbReference type="InterPro" id="IPR007016">
    <property type="entry name" value="O-antigen_ligase-rel_domated"/>
</dbReference>
<dbReference type="InterPro" id="IPR051533">
    <property type="entry name" value="WaaL-like"/>
</dbReference>
<accession>A0AAT9LFG8</accession>
<feature type="transmembrane region" description="Helical" evidence="5">
    <location>
        <begin position="160"/>
        <end position="180"/>
    </location>
</feature>
<gene>
    <name evidence="7" type="ORF">IMF26_04570</name>
</gene>
<evidence type="ECO:0000256" key="5">
    <source>
        <dbReference type="SAM" id="Phobius"/>
    </source>
</evidence>